<dbReference type="GO" id="GO:0017000">
    <property type="term" value="P:antibiotic biosynthetic process"/>
    <property type="evidence" value="ECO:0007669"/>
    <property type="project" value="UniProtKB-ARBA"/>
</dbReference>
<dbReference type="InterPro" id="IPR029058">
    <property type="entry name" value="AB_hydrolase_fold"/>
</dbReference>
<feature type="domain" description="AB hydrolase-1" evidence="1">
    <location>
        <begin position="35"/>
        <end position="260"/>
    </location>
</feature>
<organism evidence="2 3">
    <name type="scientific">Penicillium capsulatum</name>
    <dbReference type="NCBI Taxonomy" id="69766"/>
    <lineage>
        <taxon>Eukaryota</taxon>
        <taxon>Fungi</taxon>
        <taxon>Dikarya</taxon>
        <taxon>Ascomycota</taxon>
        <taxon>Pezizomycotina</taxon>
        <taxon>Eurotiomycetes</taxon>
        <taxon>Eurotiomycetidae</taxon>
        <taxon>Eurotiales</taxon>
        <taxon>Aspergillaceae</taxon>
        <taxon>Penicillium</taxon>
    </lineage>
</organism>
<evidence type="ECO:0000313" key="2">
    <source>
        <dbReference type="EMBL" id="KAJ5152479.1"/>
    </source>
</evidence>
<evidence type="ECO:0000259" key="1">
    <source>
        <dbReference type="Pfam" id="PF12697"/>
    </source>
</evidence>
<sequence>MGPFNHRNSHFTLLQHRLWKNYVHYCTCAWGVDSPPDFYQPFLQALAAAGHDVRYAGYPSLDPADPTTTDCQADTDAITNTLRPIVEEGKDVLLLQHSYAGMPGAAAAVGLGKVQRHQEGKAGGVIGLVFIGAFVVPEGLSCAGLQGGNLPPWILLEQLNIPDDPTRNFAGDVDSSWSPFLEKNLRPHATLSFTSPQPYPAWVDGAFRGRLAFIATTEDKAVPKEAQYGMMAATQQQWVVKEIAVSHCAPFLDRIQRTVELTQEIVQEFSELDLAS</sequence>
<accession>A0A9W9HPD8</accession>
<dbReference type="GO" id="GO:0072330">
    <property type="term" value="P:monocarboxylic acid biosynthetic process"/>
    <property type="evidence" value="ECO:0007669"/>
    <property type="project" value="UniProtKB-ARBA"/>
</dbReference>
<name>A0A9W9HPD8_9EURO</name>
<dbReference type="Pfam" id="PF12697">
    <property type="entry name" value="Abhydrolase_6"/>
    <property type="match status" value="1"/>
</dbReference>
<protein>
    <recommendedName>
        <fullName evidence="1">AB hydrolase-1 domain-containing protein</fullName>
    </recommendedName>
</protein>
<dbReference type="SUPFAM" id="SSF53474">
    <property type="entry name" value="alpha/beta-Hydrolases"/>
    <property type="match status" value="1"/>
</dbReference>
<dbReference type="PANTHER" id="PTHR37017">
    <property type="entry name" value="AB HYDROLASE-1 DOMAIN-CONTAINING PROTEIN-RELATED"/>
    <property type="match status" value="1"/>
</dbReference>
<dbReference type="AlphaFoldDB" id="A0A9W9HPD8"/>
<dbReference type="OrthoDB" id="408373at2759"/>
<dbReference type="InterPro" id="IPR000073">
    <property type="entry name" value="AB_hydrolase_1"/>
</dbReference>
<dbReference type="EMBL" id="JAPQKO010000007">
    <property type="protein sequence ID" value="KAJ5152479.1"/>
    <property type="molecule type" value="Genomic_DNA"/>
</dbReference>
<reference evidence="2" key="2">
    <citation type="journal article" date="2023" name="IMA Fungus">
        <title>Comparative genomic study of the Penicillium genus elucidates a diverse pangenome and 15 lateral gene transfer events.</title>
        <authorList>
            <person name="Petersen C."/>
            <person name="Sorensen T."/>
            <person name="Nielsen M.R."/>
            <person name="Sondergaard T.E."/>
            <person name="Sorensen J.L."/>
            <person name="Fitzpatrick D.A."/>
            <person name="Frisvad J.C."/>
            <person name="Nielsen K.L."/>
        </authorList>
    </citation>
    <scope>NUCLEOTIDE SEQUENCE</scope>
    <source>
        <strain evidence="2">IBT 21917</strain>
    </source>
</reference>
<dbReference type="Gene3D" id="3.40.50.1820">
    <property type="entry name" value="alpha/beta hydrolase"/>
    <property type="match status" value="1"/>
</dbReference>
<dbReference type="Proteomes" id="UP001146351">
    <property type="component" value="Unassembled WGS sequence"/>
</dbReference>
<proteinExistence type="predicted"/>
<comment type="caution">
    <text evidence="2">The sequence shown here is derived from an EMBL/GenBank/DDBJ whole genome shotgun (WGS) entry which is preliminary data.</text>
</comment>
<dbReference type="InterPro" id="IPR052897">
    <property type="entry name" value="Sec-Metab_Biosynth_Hydrolase"/>
</dbReference>
<gene>
    <name evidence="2" type="ORF">N7492_009759</name>
</gene>
<reference evidence="2" key="1">
    <citation type="submission" date="2022-11" db="EMBL/GenBank/DDBJ databases">
        <authorList>
            <person name="Petersen C."/>
        </authorList>
    </citation>
    <scope>NUCLEOTIDE SEQUENCE</scope>
    <source>
        <strain evidence="2">IBT 21917</strain>
    </source>
</reference>
<evidence type="ECO:0000313" key="3">
    <source>
        <dbReference type="Proteomes" id="UP001146351"/>
    </source>
</evidence>
<keyword evidence="3" id="KW-1185">Reference proteome</keyword>
<dbReference type="PANTHER" id="PTHR37017:SF11">
    <property type="entry name" value="ESTERASE_LIPASE_THIOESTERASE DOMAIN-CONTAINING PROTEIN"/>
    <property type="match status" value="1"/>
</dbReference>